<evidence type="ECO:0000313" key="2">
    <source>
        <dbReference type="EMBL" id="CAD7000823.1"/>
    </source>
</evidence>
<name>A0A811UUV3_CERCA</name>
<feature type="compositionally biased region" description="Polar residues" evidence="1">
    <location>
        <begin position="164"/>
        <end position="173"/>
    </location>
</feature>
<dbReference type="EMBL" id="CAJHJT010000023">
    <property type="protein sequence ID" value="CAD7000823.1"/>
    <property type="molecule type" value="Genomic_DNA"/>
</dbReference>
<evidence type="ECO:0000256" key="1">
    <source>
        <dbReference type="SAM" id="MobiDB-lite"/>
    </source>
</evidence>
<gene>
    <name evidence="2" type="ORF">CCAP1982_LOCUS9298</name>
</gene>
<organism evidence="2 3">
    <name type="scientific">Ceratitis capitata</name>
    <name type="common">Mediterranean fruit fly</name>
    <name type="synonym">Tephritis capitata</name>
    <dbReference type="NCBI Taxonomy" id="7213"/>
    <lineage>
        <taxon>Eukaryota</taxon>
        <taxon>Metazoa</taxon>
        <taxon>Ecdysozoa</taxon>
        <taxon>Arthropoda</taxon>
        <taxon>Hexapoda</taxon>
        <taxon>Insecta</taxon>
        <taxon>Pterygota</taxon>
        <taxon>Neoptera</taxon>
        <taxon>Endopterygota</taxon>
        <taxon>Diptera</taxon>
        <taxon>Brachycera</taxon>
        <taxon>Muscomorpha</taxon>
        <taxon>Tephritoidea</taxon>
        <taxon>Tephritidae</taxon>
        <taxon>Ceratitis</taxon>
        <taxon>Ceratitis</taxon>
    </lineage>
</organism>
<keyword evidence="3" id="KW-1185">Reference proteome</keyword>
<evidence type="ECO:0000313" key="3">
    <source>
        <dbReference type="Proteomes" id="UP000606786"/>
    </source>
</evidence>
<dbReference type="AlphaFoldDB" id="A0A811UUV3"/>
<accession>A0A811UUV3</accession>
<protein>
    <submittedName>
        <fullName evidence="2">(Mediterranean fruit fly) hypothetical protein</fullName>
    </submittedName>
</protein>
<comment type="caution">
    <text evidence="2">The sequence shown here is derived from an EMBL/GenBank/DDBJ whole genome shotgun (WGS) entry which is preliminary data.</text>
</comment>
<feature type="compositionally biased region" description="Basic residues" evidence="1">
    <location>
        <begin position="1"/>
        <end position="11"/>
    </location>
</feature>
<feature type="region of interest" description="Disordered" evidence="1">
    <location>
        <begin position="161"/>
        <end position="201"/>
    </location>
</feature>
<feature type="region of interest" description="Disordered" evidence="1">
    <location>
        <begin position="1"/>
        <end position="40"/>
    </location>
</feature>
<sequence>MQRSPIRRSKRNPSECLEPASQSSSSTAKIADTSAKAGGQPSALPVQHVAFYNSAACRHFIKPRLCNVSLASGEFAPANATTTIMPTATVNASAPSNMDMLYKMQQQISMLEQQLKYAQAHISESERHTLVTVPPHSTPPVTGSVDHLSGHPAISAQYSRPIISPNTHPTPQRTLELGSSDMSGNRASEHSPVLSRVINHH</sequence>
<proteinExistence type="predicted"/>
<reference evidence="2" key="1">
    <citation type="submission" date="2020-11" db="EMBL/GenBank/DDBJ databases">
        <authorList>
            <person name="Whitehead M."/>
        </authorList>
    </citation>
    <scope>NUCLEOTIDE SEQUENCE</scope>
    <source>
        <strain evidence="2">EGII</strain>
    </source>
</reference>
<dbReference type="Proteomes" id="UP000606786">
    <property type="component" value="Unassembled WGS sequence"/>
</dbReference>